<proteinExistence type="predicted"/>
<comment type="caution">
    <text evidence="2">The sequence shown here is derived from an EMBL/GenBank/DDBJ whole genome shotgun (WGS) entry which is preliminary data.</text>
</comment>
<evidence type="ECO:0000256" key="1">
    <source>
        <dbReference type="SAM" id="Phobius"/>
    </source>
</evidence>
<dbReference type="Proteomes" id="UP000823775">
    <property type="component" value="Unassembled WGS sequence"/>
</dbReference>
<keyword evidence="1" id="KW-0472">Membrane</keyword>
<protein>
    <submittedName>
        <fullName evidence="2">Uncharacterized protein</fullName>
    </submittedName>
</protein>
<keyword evidence="3" id="KW-1185">Reference proteome</keyword>
<organism evidence="2 3">
    <name type="scientific">Datura stramonium</name>
    <name type="common">Jimsonweed</name>
    <name type="synonym">Common thornapple</name>
    <dbReference type="NCBI Taxonomy" id="4076"/>
    <lineage>
        <taxon>Eukaryota</taxon>
        <taxon>Viridiplantae</taxon>
        <taxon>Streptophyta</taxon>
        <taxon>Embryophyta</taxon>
        <taxon>Tracheophyta</taxon>
        <taxon>Spermatophyta</taxon>
        <taxon>Magnoliopsida</taxon>
        <taxon>eudicotyledons</taxon>
        <taxon>Gunneridae</taxon>
        <taxon>Pentapetalae</taxon>
        <taxon>asterids</taxon>
        <taxon>lamiids</taxon>
        <taxon>Solanales</taxon>
        <taxon>Solanaceae</taxon>
        <taxon>Solanoideae</taxon>
        <taxon>Datureae</taxon>
        <taxon>Datura</taxon>
    </lineage>
</organism>
<evidence type="ECO:0000313" key="3">
    <source>
        <dbReference type="Proteomes" id="UP000823775"/>
    </source>
</evidence>
<evidence type="ECO:0000313" key="2">
    <source>
        <dbReference type="EMBL" id="MCD7450678.1"/>
    </source>
</evidence>
<keyword evidence="1" id="KW-1133">Transmembrane helix</keyword>
<reference evidence="2 3" key="1">
    <citation type="journal article" date="2021" name="BMC Genomics">
        <title>Datura genome reveals duplications of psychoactive alkaloid biosynthetic genes and high mutation rate following tissue culture.</title>
        <authorList>
            <person name="Rajewski A."/>
            <person name="Carter-House D."/>
            <person name="Stajich J."/>
            <person name="Litt A."/>
        </authorList>
    </citation>
    <scope>NUCLEOTIDE SEQUENCE [LARGE SCALE GENOMIC DNA]</scope>
    <source>
        <strain evidence="2">AR-01</strain>
    </source>
</reference>
<feature type="transmembrane region" description="Helical" evidence="1">
    <location>
        <begin position="14"/>
        <end position="34"/>
    </location>
</feature>
<name>A0ABS8RV47_DATST</name>
<accession>A0ABS8RV47</accession>
<gene>
    <name evidence="2" type="ORF">HAX54_007964</name>
</gene>
<dbReference type="EMBL" id="JACEIK010000141">
    <property type="protein sequence ID" value="MCD7450678.1"/>
    <property type="molecule type" value="Genomic_DNA"/>
</dbReference>
<sequence length="133" mass="14614">MEYLRNLDLKKNSMISGFMLMLSFEILYALDALTKKLEAAEMKMRIKLLQNGTPNICEVGVGGEKTKAGGGVYFVVNDKAIVDSGVPRQDVVPAAYVVVEADDTLGRVCKYRNEHTSGVFVEGVRIVDLLISL</sequence>
<keyword evidence="1" id="KW-0812">Transmembrane</keyword>